<reference evidence="1 2" key="1">
    <citation type="submission" date="2024-08" db="EMBL/GenBank/DDBJ databases">
        <authorList>
            <person name="Cucini C."/>
            <person name="Frati F."/>
        </authorList>
    </citation>
    <scope>NUCLEOTIDE SEQUENCE [LARGE SCALE GENOMIC DNA]</scope>
</reference>
<organism evidence="1 2">
    <name type="scientific">Orchesella dallaii</name>
    <dbReference type="NCBI Taxonomy" id="48710"/>
    <lineage>
        <taxon>Eukaryota</taxon>
        <taxon>Metazoa</taxon>
        <taxon>Ecdysozoa</taxon>
        <taxon>Arthropoda</taxon>
        <taxon>Hexapoda</taxon>
        <taxon>Collembola</taxon>
        <taxon>Entomobryomorpha</taxon>
        <taxon>Entomobryoidea</taxon>
        <taxon>Orchesellidae</taxon>
        <taxon>Orchesellinae</taxon>
        <taxon>Orchesella</taxon>
    </lineage>
</organism>
<gene>
    <name evidence="1" type="ORF">ODALV1_LOCUS24780</name>
</gene>
<dbReference type="EMBL" id="CAXLJM020000094">
    <property type="protein sequence ID" value="CAL8132826.1"/>
    <property type="molecule type" value="Genomic_DNA"/>
</dbReference>
<keyword evidence="2" id="KW-1185">Reference proteome</keyword>
<evidence type="ECO:0000313" key="1">
    <source>
        <dbReference type="EMBL" id="CAL8132826.1"/>
    </source>
</evidence>
<feature type="non-terminal residue" evidence="1">
    <location>
        <position position="56"/>
    </location>
</feature>
<dbReference type="Proteomes" id="UP001642540">
    <property type="component" value="Unassembled WGS sequence"/>
</dbReference>
<accession>A0ABP1RPZ1</accession>
<evidence type="ECO:0000313" key="2">
    <source>
        <dbReference type="Proteomes" id="UP001642540"/>
    </source>
</evidence>
<name>A0ABP1RPZ1_9HEXA</name>
<sequence>MHEYKPAQFAYYKFTSSLDIPATLVIKDLNTNDFVPIVELDLESCDISAGLSQLPM</sequence>
<comment type="caution">
    <text evidence="1">The sequence shown here is derived from an EMBL/GenBank/DDBJ whole genome shotgun (WGS) entry which is preliminary data.</text>
</comment>
<protein>
    <submittedName>
        <fullName evidence="1">Uncharacterized protein</fullName>
    </submittedName>
</protein>
<proteinExistence type="predicted"/>